<dbReference type="InterPro" id="IPR012677">
    <property type="entry name" value="Nucleotide-bd_a/b_plait_sf"/>
</dbReference>
<evidence type="ECO:0000256" key="3">
    <source>
        <dbReference type="SAM" id="MobiDB-lite"/>
    </source>
</evidence>
<dbReference type="Pfam" id="PF10256">
    <property type="entry name" value="Erf4"/>
    <property type="match status" value="1"/>
</dbReference>
<dbReference type="STRING" id="8167.A0A484DF34"/>
<dbReference type="EMBL" id="SCKG01000004">
    <property type="protein sequence ID" value="TDH14128.1"/>
    <property type="molecule type" value="Genomic_DNA"/>
</dbReference>
<dbReference type="InterPro" id="IPR019383">
    <property type="entry name" value="Golgin_A_7/ERF4"/>
</dbReference>
<dbReference type="SUPFAM" id="SSF54928">
    <property type="entry name" value="RNA-binding domain, RBD"/>
    <property type="match status" value="1"/>
</dbReference>
<dbReference type="GO" id="GO:0003676">
    <property type="term" value="F:nucleic acid binding"/>
    <property type="evidence" value="ECO:0007669"/>
    <property type="project" value="UniProtKB-UniRule"/>
</dbReference>
<dbReference type="SUPFAM" id="SSF82708">
    <property type="entry name" value="R3H domain"/>
    <property type="match status" value="1"/>
</dbReference>
<dbReference type="Gene3D" id="3.30.1370.50">
    <property type="entry name" value="R3H-like domain"/>
    <property type="match status" value="1"/>
</dbReference>
<dbReference type="InterPro" id="IPR036867">
    <property type="entry name" value="R3H_dom_sf"/>
</dbReference>
<dbReference type="PROSITE" id="PS51061">
    <property type="entry name" value="R3H"/>
    <property type="match status" value="1"/>
</dbReference>
<evidence type="ECO:0000256" key="1">
    <source>
        <dbReference type="ARBA" id="ARBA00004370"/>
    </source>
</evidence>
<evidence type="ECO:0000313" key="5">
    <source>
        <dbReference type="EMBL" id="TDH14128.1"/>
    </source>
</evidence>
<dbReference type="InterPro" id="IPR035979">
    <property type="entry name" value="RBD_domain_sf"/>
</dbReference>
<feature type="region of interest" description="Disordered" evidence="3">
    <location>
        <begin position="245"/>
        <end position="290"/>
    </location>
</feature>
<dbReference type="Pfam" id="PF01424">
    <property type="entry name" value="R3H"/>
    <property type="match status" value="1"/>
</dbReference>
<protein>
    <recommendedName>
        <fullName evidence="4">R3H domain-containing protein</fullName>
    </recommendedName>
</protein>
<accession>A0A484DF34</accession>
<dbReference type="Gene3D" id="3.30.70.330">
    <property type="match status" value="1"/>
</dbReference>
<gene>
    <name evidence="5" type="ORF">EPR50_G00042390</name>
</gene>
<keyword evidence="6" id="KW-1185">Reference proteome</keyword>
<dbReference type="SMART" id="SM00393">
    <property type="entry name" value="R3H"/>
    <property type="match status" value="1"/>
</dbReference>
<name>A0A484DF34_PERFV</name>
<sequence length="568" mass="63794">MRAAAIGKTSNMAETHSLQDLQQPAVSSKVFVQRDYSSGTISKFQTKFPSELESRLDKQQFEETIQTLNNLYAEAEKLGAESYLEGCLACLTAYTIFLCMETHYEKVLKKIARYIKDQNEKIYAPRGLLLTDPIERGLRVVEITIFEDRRPVPLSTLAFPCFDGIYLPKQENKFVHHVKNDLEIYKQKSNGRSVLLFPTLPSRLRYLIHRTIEDLPELTTFSVGESWCRRVVVCHSELRGEVEEDSGWESNNGLCEDHLRSGEETDGNTKPKSSIPSRSRGPKRPDKPLYMPRVARERLSLQNSHGPSGDKELPSPASSSCSCLGSQSDSCFCPETTEKTKSSCTSRQECVPSVAEGVFNPVADSSALCPQEEKQKVVHEAEPLVWVQTVSCFSDMTLEEDEKGKEDLCTDTDDVTEEIKAHLKETVTVSIQHVENDYSSYETVCIGPETFPHVIEIYGFPQCFKTDDLMDAFTDYSDGGMKIEWVDDTHALGIFSSETAALHAMSICHPMLKARALAQASKKAKGKAIKRAEFIQPVKERPRTDCAVARRMVTRALGLQGRGRVQQY</sequence>
<feature type="compositionally biased region" description="Basic and acidic residues" evidence="3">
    <location>
        <begin position="255"/>
        <end position="269"/>
    </location>
</feature>
<reference evidence="5 6" key="1">
    <citation type="submission" date="2019-01" db="EMBL/GenBank/DDBJ databases">
        <title>A chromosome-scale genome assembly of the yellow perch, Perca flavescens.</title>
        <authorList>
            <person name="Feron R."/>
            <person name="Morvezen R."/>
            <person name="Bestin A."/>
            <person name="Haffray P."/>
            <person name="Klopp C."/>
            <person name="Zahm M."/>
            <person name="Cabau C."/>
            <person name="Roques C."/>
            <person name="Donnadieu C."/>
            <person name="Bouchez O."/>
            <person name="Christie M."/>
            <person name="Larson W."/>
            <person name="Guiguen Y."/>
        </authorList>
    </citation>
    <scope>NUCLEOTIDE SEQUENCE [LARGE SCALE GENOMIC DNA]</scope>
    <source>
        <strain evidence="5">YP-PL-M2</strain>
        <tissue evidence="5">Blood</tissue>
    </source>
</reference>
<dbReference type="PANTHER" id="PTHR21678">
    <property type="entry name" value="GROWTH INHIBITION AND DIFFERENTIATION RELATED PROTEIN 88"/>
    <property type="match status" value="1"/>
</dbReference>
<proteinExistence type="predicted"/>
<evidence type="ECO:0000256" key="2">
    <source>
        <dbReference type="ARBA" id="ARBA00023136"/>
    </source>
</evidence>
<comment type="subcellular location">
    <subcellularLocation>
        <location evidence="1">Membrane</location>
    </subcellularLocation>
</comment>
<feature type="domain" description="R3H" evidence="4">
    <location>
        <begin position="172"/>
        <end position="237"/>
    </location>
</feature>
<organism evidence="5 6">
    <name type="scientific">Perca flavescens</name>
    <name type="common">American yellow perch</name>
    <name type="synonym">Morone flavescens</name>
    <dbReference type="NCBI Taxonomy" id="8167"/>
    <lineage>
        <taxon>Eukaryota</taxon>
        <taxon>Metazoa</taxon>
        <taxon>Chordata</taxon>
        <taxon>Craniata</taxon>
        <taxon>Vertebrata</taxon>
        <taxon>Euteleostomi</taxon>
        <taxon>Actinopterygii</taxon>
        <taxon>Neopterygii</taxon>
        <taxon>Teleostei</taxon>
        <taxon>Neoteleostei</taxon>
        <taxon>Acanthomorphata</taxon>
        <taxon>Eupercaria</taxon>
        <taxon>Perciformes</taxon>
        <taxon>Percoidei</taxon>
        <taxon>Percidae</taxon>
        <taxon>Percinae</taxon>
        <taxon>Perca</taxon>
    </lineage>
</organism>
<comment type="caution">
    <text evidence="5">The sequence shown here is derived from an EMBL/GenBank/DDBJ whole genome shotgun (WGS) entry which is preliminary data.</text>
</comment>
<dbReference type="PANTHER" id="PTHR21678:SF6">
    <property type="entry name" value="R3H AND COILED-COIL DOMAIN-CONTAINING PROTEIN 1"/>
    <property type="match status" value="1"/>
</dbReference>
<dbReference type="InterPro" id="IPR001374">
    <property type="entry name" value="R3H_dom"/>
</dbReference>
<keyword evidence="2" id="KW-0472">Membrane</keyword>
<evidence type="ECO:0000313" key="6">
    <source>
        <dbReference type="Proteomes" id="UP000295070"/>
    </source>
</evidence>
<dbReference type="Proteomes" id="UP000295070">
    <property type="component" value="Chromosome 4"/>
</dbReference>
<evidence type="ECO:0000259" key="4">
    <source>
        <dbReference type="PROSITE" id="PS51061"/>
    </source>
</evidence>
<dbReference type="GO" id="GO:0016020">
    <property type="term" value="C:membrane"/>
    <property type="evidence" value="ECO:0007669"/>
    <property type="project" value="UniProtKB-SubCell"/>
</dbReference>
<dbReference type="InterPro" id="IPR039884">
    <property type="entry name" value="R3HC1/R3HCL"/>
</dbReference>
<dbReference type="AlphaFoldDB" id="A0A484DF34"/>